<accession>A0ABW2UZ68</accession>
<feature type="compositionally biased region" description="Low complexity" evidence="1">
    <location>
        <begin position="50"/>
        <end position="60"/>
    </location>
</feature>
<feature type="compositionally biased region" description="Polar residues" evidence="1">
    <location>
        <begin position="73"/>
        <end position="85"/>
    </location>
</feature>
<name>A0ABW2UZ68_9BACI</name>
<proteinExistence type="predicted"/>
<feature type="region of interest" description="Disordered" evidence="1">
    <location>
        <begin position="44"/>
        <end position="101"/>
    </location>
</feature>
<keyword evidence="3" id="KW-1185">Reference proteome</keyword>
<dbReference type="InterPro" id="IPR035218">
    <property type="entry name" value="DUF5327"/>
</dbReference>
<protein>
    <submittedName>
        <fullName evidence="2">YwdI family protein</fullName>
    </submittedName>
</protein>
<sequence>MAVETRTILQKIQRELTSAQQTIADEKTMKKHLESIQVLSELLLDETPESSSSASPAASSRDVNTAEVKAMMGNQSSESKSQRTTAPDDHDGANGDSLFDF</sequence>
<organism evidence="2 3">
    <name type="scientific">Lentibacillus kimchii</name>
    <dbReference type="NCBI Taxonomy" id="1542911"/>
    <lineage>
        <taxon>Bacteria</taxon>
        <taxon>Bacillati</taxon>
        <taxon>Bacillota</taxon>
        <taxon>Bacilli</taxon>
        <taxon>Bacillales</taxon>
        <taxon>Bacillaceae</taxon>
        <taxon>Lentibacillus</taxon>
    </lineage>
</organism>
<comment type="caution">
    <text evidence="2">The sequence shown here is derived from an EMBL/GenBank/DDBJ whole genome shotgun (WGS) entry which is preliminary data.</text>
</comment>
<evidence type="ECO:0000313" key="3">
    <source>
        <dbReference type="Proteomes" id="UP001596620"/>
    </source>
</evidence>
<evidence type="ECO:0000256" key="1">
    <source>
        <dbReference type="SAM" id="MobiDB-lite"/>
    </source>
</evidence>
<evidence type="ECO:0000313" key="2">
    <source>
        <dbReference type="EMBL" id="MFC7747876.1"/>
    </source>
</evidence>
<dbReference type="Pfam" id="PF17261">
    <property type="entry name" value="DUF5327"/>
    <property type="match status" value="1"/>
</dbReference>
<reference evidence="3" key="1">
    <citation type="journal article" date="2019" name="Int. J. Syst. Evol. Microbiol.">
        <title>The Global Catalogue of Microorganisms (GCM) 10K type strain sequencing project: providing services to taxonomists for standard genome sequencing and annotation.</title>
        <authorList>
            <consortium name="The Broad Institute Genomics Platform"/>
            <consortium name="The Broad Institute Genome Sequencing Center for Infectious Disease"/>
            <person name="Wu L."/>
            <person name="Ma J."/>
        </authorList>
    </citation>
    <scope>NUCLEOTIDE SEQUENCE [LARGE SCALE GENOMIC DNA]</scope>
    <source>
        <strain evidence="3">JCM 30234</strain>
    </source>
</reference>
<dbReference type="Proteomes" id="UP001596620">
    <property type="component" value="Unassembled WGS sequence"/>
</dbReference>
<dbReference type="RefSeq" id="WP_382360378.1">
    <property type="nucleotide sequence ID" value="NZ_JBHTGR010000056.1"/>
</dbReference>
<gene>
    <name evidence="2" type="ORF">ACFQU8_11825</name>
</gene>
<dbReference type="EMBL" id="JBHTGR010000056">
    <property type="protein sequence ID" value="MFC7747876.1"/>
    <property type="molecule type" value="Genomic_DNA"/>
</dbReference>